<evidence type="ECO:0000313" key="2">
    <source>
        <dbReference type="EMBL" id="QBI20113.1"/>
    </source>
</evidence>
<dbReference type="EMBL" id="CP036402">
    <property type="protein sequence ID" value="QBI20113.1"/>
    <property type="molecule type" value="Genomic_DNA"/>
</dbReference>
<sequence length="314" mass="32969">MRRCRVRAAVADDYGAPDVLEVREVDDPKVGPDYALVRVHAASINPVDYKIVEGGLDAAFPVIWPLITGWDVAGEVVGVGPAVRHVEPGQAVFGYARKDFVGAGTWAEQVAVPARGIAPAPRQLDAVAASCLPLAGMTAWQALVEDLEVGRGDTVLIHAATGGVGHLATQIALARGARVVGTCREANHDVLRELGGEPVTYGEGLADRVREVAPDGVDAVADFSPQGSLAASDPVLRSPGRVVSVRDPQAAYERGGTYVFVRPDVDHLRSLAELADAGRLAPRVQSVHELADVRAAVAEASEGTVRGKVVLRVE</sequence>
<reference evidence="2 3" key="1">
    <citation type="submission" date="2019-01" db="EMBL/GenBank/DDBJ databases">
        <title>Egibacter rhizosphaerae EGI 80759T.</title>
        <authorList>
            <person name="Chen D.-D."/>
            <person name="Tian Y."/>
            <person name="Jiao J.-Y."/>
            <person name="Zhang X.-T."/>
            <person name="Zhang Y.-G."/>
            <person name="Zhang Y."/>
            <person name="Xiao M."/>
            <person name="Shu W.-S."/>
            <person name="Li W.-J."/>
        </authorList>
    </citation>
    <scope>NUCLEOTIDE SEQUENCE [LARGE SCALE GENOMIC DNA]</scope>
    <source>
        <strain evidence="2 3">EGI 80759</strain>
    </source>
</reference>
<dbReference type="InterPro" id="IPR013154">
    <property type="entry name" value="ADH-like_N"/>
</dbReference>
<organism evidence="2 3">
    <name type="scientific">Egibacter rhizosphaerae</name>
    <dbReference type="NCBI Taxonomy" id="1670831"/>
    <lineage>
        <taxon>Bacteria</taxon>
        <taxon>Bacillati</taxon>
        <taxon>Actinomycetota</taxon>
        <taxon>Nitriliruptoria</taxon>
        <taxon>Egibacterales</taxon>
        <taxon>Egibacteraceae</taxon>
        <taxon>Egibacter</taxon>
    </lineage>
</organism>
<dbReference type="GO" id="GO:0016491">
    <property type="term" value="F:oxidoreductase activity"/>
    <property type="evidence" value="ECO:0007669"/>
    <property type="project" value="InterPro"/>
</dbReference>
<dbReference type="AlphaFoldDB" id="A0A411YFV3"/>
<feature type="domain" description="Enoyl reductase (ER)" evidence="1">
    <location>
        <begin position="15"/>
        <end position="311"/>
    </location>
</feature>
<proteinExistence type="predicted"/>
<gene>
    <name evidence="2" type="ORF">ER308_11425</name>
</gene>
<dbReference type="CDD" id="cd05289">
    <property type="entry name" value="MDR_like_2"/>
    <property type="match status" value="1"/>
</dbReference>
<name>A0A411YFV3_9ACTN</name>
<protein>
    <submittedName>
        <fullName evidence="2">NADP-dependent oxidoreductase</fullName>
    </submittedName>
</protein>
<evidence type="ECO:0000259" key="1">
    <source>
        <dbReference type="SMART" id="SM00829"/>
    </source>
</evidence>
<dbReference type="SUPFAM" id="SSF50129">
    <property type="entry name" value="GroES-like"/>
    <property type="match status" value="1"/>
</dbReference>
<dbReference type="InterPro" id="IPR052733">
    <property type="entry name" value="Chloroplast_QOR"/>
</dbReference>
<dbReference type="InterPro" id="IPR036291">
    <property type="entry name" value="NAD(P)-bd_dom_sf"/>
</dbReference>
<dbReference type="OrthoDB" id="9801186at2"/>
<dbReference type="PANTHER" id="PTHR44013:SF1">
    <property type="entry name" value="ZINC-TYPE ALCOHOL DEHYDROGENASE-LIKE PROTEIN C16A3.02C"/>
    <property type="match status" value="1"/>
</dbReference>
<dbReference type="Proteomes" id="UP000291469">
    <property type="component" value="Chromosome"/>
</dbReference>
<dbReference type="SUPFAM" id="SSF51735">
    <property type="entry name" value="NAD(P)-binding Rossmann-fold domains"/>
    <property type="match status" value="1"/>
</dbReference>
<evidence type="ECO:0000313" key="3">
    <source>
        <dbReference type="Proteomes" id="UP000291469"/>
    </source>
</evidence>
<dbReference type="SMART" id="SM00829">
    <property type="entry name" value="PKS_ER"/>
    <property type="match status" value="1"/>
</dbReference>
<accession>A0A411YFV3</accession>
<dbReference type="KEGG" id="erz:ER308_11425"/>
<dbReference type="Pfam" id="PF13602">
    <property type="entry name" value="ADH_zinc_N_2"/>
    <property type="match status" value="1"/>
</dbReference>
<dbReference type="InterPro" id="IPR020843">
    <property type="entry name" value="ER"/>
</dbReference>
<dbReference type="InterPro" id="IPR011032">
    <property type="entry name" value="GroES-like_sf"/>
</dbReference>
<dbReference type="Gene3D" id="3.90.180.10">
    <property type="entry name" value="Medium-chain alcohol dehydrogenases, catalytic domain"/>
    <property type="match status" value="1"/>
</dbReference>
<dbReference type="Pfam" id="PF08240">
    <property type="entry name" value="ADH_N"/>
    <property type="match status" value="1"/>
</dbReference>
<dbReference type="Gene3D" id="3.40.50.720">
    <property type="entry name" value="NAD(P)-binding Rossmann-like Domain"/>
    <property type="match status" value="1"/>
</dbReference>
<keyword evidence="3" id="KW-1185">Reference proteome</keyword>
<dbReference type="PANTHER" id="PTHR44013">
    <property type="entry name" value="ZINC-TYPE ALCOHOL DEHYDROGENASE-LIKE PROTEIN C16A3.02C"/>
    <property type="match status" value="1"/>
</dbReference>